<evidence type="ECO:0008006" key="4">
    <source>
        <dbReference type="Google" id="ProtNLM"/>
    </source>
</evidence>
<sequence length="117" mass="11841">MGLMALGMAACTSTGSAPPAAALPPAPPPMAATGPVIDGPVLGPDGRCTGTPAGTATAIEPGIAECELVRLKGKPATDVLVGESGKGQREVQVLYSEPGGRELYFFVNNRLDRIVKP</sequence>
<organism evidence="3">
    <name type="scientific">Microvirga ossetica</name>
    <dbReference type="NCBI Taxonomy" id="1882682"/>
    <lineage>
        <taxon>Bacteria</taxon>
        <taxon>Pseudomonadati</taxon>
        <taxon>Pseudomonadota</taxon>
        <taxon>Alphaproteobacteria</taxon>
        <taxon>Hyphomicrobiales</taxon>
        <taxon>Methylobacteriaceae</taxon>
        <taxon>Microvirga</taxon>
    </lineage>
</organism>
<evidence type="ECO:0000256" key="2">
    <source>
        <dbReference type="SAM" id="SignalP"/>
    </source>
</evidence>
<evidence type="ECO:0000256" key="1">
    <source>
        <dbReference type="SAM" id="MobiDB-lite"/>
    </source>
</evidence>
<proteinExistence type="predicted"/>
<feature type="region of interest" description="Disordered" evidence="1">
    <location>
        <begin position="13"/>
        <end position="34"/>
    </location>
</feature>
<protein>
    <recommendedName>
        <fullName evidence="4">Lipoprotein SmpA/OmlA domain-containing protein</fullName>
    </recommendedName>
</protein>
<feature type="chain" id="PRO_5008536362" description="Lipoprotein SmpA/OmlA domain-containing protein" evidence="2">
    <location>
        <begin position="23"/>
        <end position="117"/>
    </location>
</feature>
<accession>A0A1B2EPU4</accession>
<feature type="compositionally biased region" description="Pro residues" evidence="1">
    <location>
        <begin position="21"/>
        <end position="30"/>
    </location>
</feature>
<keyword evidence="2" id="KW-0732">Signal</keyword>
<reference evidence="3" key="1">
    <citation type="submission" date="2016-07" db="EMBL/GenBank/DDBJ databases">
        <title>Microvirga ossetica sp. nov. a new species of rhizobia isolated from root nodules of the legume species Vicia alpestris Steven originated from North Ossetia region in the Caucasus.</title>
        <authorList>
            <person name="Safronova V.I."/>
            <person name="Kuznetsova I.G."/>
            <person name="Sazanova A.L."/>
            <person name="Belimov A."/>
            <person name="Andronov E."/>
            <person name="Osledkin Y.S."/>
            <person name="Onishchuk O.P."/>
            <person name="Kurchak O.N."/>
            <person name="Shaposhnikov A.I."/>
            <person name="Willems A."/>
            <person name="Tikhonovich I.A."/>
        </authorList>
    </citation>
    <scope>NUCLEOTIDE SEQUENCE [LARGE SCALE GENOMIC DNA]</scope>
    <source>
        <strain evidence="3">V5/3M</strain>
    </source>
</reference>
<dbReference type="KEGG" id="moc:BB934_22750"/>
<gene>
    <name evidence="3" type="ORF">BB934_22750</name>
</gene>
<feature type="signal peptide" evidence="2">
    <location>
        <begin position="1"/>
        <end position="22"/>
    </location>
</feature>
<dbReference type="AlphaFoldDB" id="A0A1B2EPU4"/>
<dbReference type="EMBL" id="CP016616">
    <property type="protein sequence ID" value="ANY81995.1"/>
    <property type="molecule type" value="Genomic_DNA"/>
</dbReference>
<evidence type="ECO:0000313" key="3">
    <source>
        <dbReference type="EMBL" id="ANY81995.1"/>
    </source>
</evidence>
<name>A0A1B2EPU4_9HYPH</name>